<dbReference type="GO" id="GO:0051082">
    <property type="term" value="F:unfolded protein binding"/>
    <property type="evidence" value="ECO:0007669"/>
    <property type="project" value="InterPro"/>
</dbReference>
<dbReference type="InterPro" id="IPR036869">
    <property type="entry name" value="J_dom_sf"/>
</dbReference>
<dbReference type="Pfam" id="PF01556">
    <property type="entry name" value="DnaJ_C"/>
    <property type="match status" value="1"/>
</dbReference>
<evidence type="ECO:0000256" key="5">
    <source>
        <dbReference type="ARBA" id="ARBA00023186"/>
    </source>
</evidence>
<dbReference type="InterPro" id="IPR001623">
    <property type="entry name" value="DnaJ_domain"/>
</dbReference>
<evidence type="ECO:0000256" key="1">
    <source>
        <dbReference type="ARBA" id="ARBA00022723"/>
    </source>
</evidence>
<evidence type="ECO:0000256" key="2">
    <source>
        <dbReference type="ARBA" id="ARBA00022737"/>
    </source>
</evidence>
<evidence type="ECO:0000313" key="7">
    <source>
        <dbReference type="EMBL" id="QHT82227.1"/>
    </source>
</evidence>
<dbReference type="AlphaFoldDB" id="A0A6C0HPB0"/>
<reference evidence="7" key="1">
    <citation type="journal article" date="2020" name="Nature">
        <title>Giant virus diversity and host interactions through global metagenomics.</title>
        <authorList>
            <person name="Schulz F."/>
            <person name="Roux S."/>
            <person name="Paez-Espino D."/>
            <person name="Jungbluth S."/>
            <person name="Walsh D.A."/>
            <person name="Denef V.J."/>
            <person name="McMahon K.D."/>
            <person name="Konstantinidis K.T."/>
            <person name="Eloe-Fadrosh E.A."/>
            <person name="Kyrpides N.C."/>
            <person name="Woyke T."/>
        </authorList>
    </citation>
    <scope>NUCLEOTIDE SEQUENCE</scope>
    <source>
        <strain evidence="7">GVMAG-M-3300023184-161</strain>
    </source>
</reference>
<keyword evidence="4" id="KW-0862">Zinc</keyword>
<evidence type="ECO:0000256" key="4">
    <source>
        <dbReference type="ARBA" id="ARBA00022833"/>
    </source>
</evidence>
<keyword evidence="3" id="KW-0863">Zinc-finger</keyword>
<dbReference type="InterPro" id="IPR008971">
    <property type="entry name" value="HSP40/DnaJ_pept-bd"/>
</dbReference>
<keyword evidence="1" id="KW-0479">Metal-binding</keyword>
<dbReference type="FunFam" id="2.60.260.20:FF:000003">
    <property type="entry name" value="DnaJ subfamily A member 2"/>
    <property type="match status" value="1"/>
</dbReference>
<dbReference type="Gene3D" id="1.10.287.110">
    <property type="entry name" value="DnaJ domain"/>
    <property type="match status" value="1"/>
</dbReference>
<dbReference type="PRINTS" id="PR00625">
    <property type="entry name" value="JDOMAIN"/>
</dbReference>
<dbReference type="SUPFAM" id="SSF46565">
    <property type="entry name" value="Chaperone J-domain"/>
    <property type="match status" value="1"/>
</dbReference>
<evidence type="ECO:0000259" key="6">
    <source>
        <dbReference type="PROSITE" id="PS50076"/>
    </source>
</evidence>
<dbReference type="InterPro" id="IPR002939">
    <property type="entry name" value="DnaJ_C"/>
</dbReference>
<dbReference type="GO" id="GO:0051087">
    <property type="term" value="F:protein-folding chaperone binding"/>
    <property type="evidence" value="ECO:0007669"/>
    <property type="project" value="TreeGrafter"/>
</dbReference>
<protein>
    <recommendedName>
        <fullName evidence="6">J domain-containing protein</fullName>
    </recommendedName>
</protein>
<proteinExistence type="predicted"/>
<dbReference type="Gene3D" id="2.60.260.20">
    <property type="entry name" value="Urease metallochaperone UreE, N-terminal domain"/>
    <property type="match status" value="2"/>
</dbReference>
<dbReference type="SMART" id="SM00271">
    <property type="entry name" value="DnaJ"/>
    <property type="match status" value="1"/>
</dbReference>
<name>A0A6C0HPB0_9ZZZZ</name>
<dbReference type="GO" id="GO:0005829">
    <property type="term" value="C:cytosol"/>
    <property type="evidence" value="ECO:0007669"/>
    <property type="project" value="TreeGrafter"/>
</dbReference>
<dbReference type="PANTHER" id="PTHR24078">
    <property type="entry name" value="DNAJ HOMOLOG SUBFAMILY C MEMBER"/>
    <property type="match status" value="1"/>
</dbReference>
<dbReference type="GO" id="GO:0006457">
    <property type="term" value="P:protein folding"/>
    <property type="evidence" value="ECO:0007669"/>
    <property type="project" value="InterPro"/>
</dbReference>
<dbReference type="EMBL" id="MN739997">
    <property type="protein sequence ID" value="QHT82227.1"/>
    <property type="molecule type" value="Genomic_DNA"/>
</dbReference>
<dbReference type="GO" id="GO:0008270">
    <property type="term" value="F:zinc ion binding"/>
    <property type="evidence" value="ECO:0007669"/>
    <property type="project" value="UniProtKB-KW"/>
</dbReference>
<dbReference type="CDD" id="cd06257">
    <property type="entry name" value="DnaJ"/>
    <property type="match status" value="1"/>
</dbReference>
<feature type="domain" description="J" evidence="6">
    <location>
        <begin position="9"/>
        <end position="74"/>
    </location>
</feature>
<dbReference type="SUPFAM" id="SSF49493">
    <property type="entry name" value="HSP40/DnaJ peptide-binding domain"/>
    <property type="match status" value="2"/>
</dbReference>
<dbReference type="Pfam" id="PF00226">
    <property type="entry name" value="DnaJ"/>
    <property type="match status" value="1"/>
</dbReference>
<evidence type="ECO:0000256" key="3">
    <source>
        <dbReference type="ARBA" id="ARBA00022771"/>
    </source>
</evidence>
<dbReference type="CDD" id="cd10747">
    <property type="entry name" value="DnaJ_C"/>
    <property type="match status" value="1"/>
</dbReference>
<organism evidence="7">
    <name type="scientific">viral metagenome</name>
    <dbReference type="NCBI Taxonomy" id="1070528"/>
    <lineage>
        <taxon>unclassified sequences</taxon>
        <taxon>metagenomes</taxon>
        <taxon>organismal metagenomes</taxon>
    </lineage>
</organism>
<sequence length="304" mass="34477">MDRDTINFNCYDILCVNKFSTQDEIKSSYRKLTLIHHPDRNNNSLESTRKIQEINKAYGIIGNSETRTTYDNSLIKLNNSNKETPFSPSEFFDFLNRNIFEKVGDIDIGGMRFNTKGLNTESIKRTLNRPPPIIITEEISFSKSYTGCTIPISVKRIIVEQDIKREETETCYLNIPRGTDDNEILVLPEKGNISSGNNTGDVKVIIKIKNETEFKRSGLDIFFNKKISLKDALCGFSFELSYLCGKTFKIANGVGNIVMPNYTKVIKNIGFSRGTHLGNLIIEFTVLFPTTLTLSQIGELRNIL</sequence>
<dbReference type="InterPro" id="IPR051339">
    <property type="entry name" value="DnaJ_subfamily_B"/>
</dbReference>
<dbReference type="PANTHER" id="PTHR24078:SF553">
    <property type="entry name" value="DNAJ HOMOLOG SUBFAMILY B MEMBER 5"/>
    <property type="match status" value="1"/>
</dbReference>
<keyword evidence="5" id="KW-0143">Chaperone</keyword>
<keyword evidence="2" id="KW-0677">Repeat</keyword>
<accession>A0A6C0HPB0</accession>
<dbReference type="PROSITE" id="PS50076">
    <property type="entry name" value="DNAJ_2"/>
    <property type="match status" value="1"/>
</dbReference>